<feature type="region of interest" description="Disordered" evidence="1">
    <location>
        <begin position="750"/>
        <end position="828"/>
    </location>
</feature>
<keyword evidence="5" id="KW-1185">Reference proteome</keyword>
<feature type="compositionally biased region" description="Low complexity" evidence="1">
    <location>
        <begin position="600"/>
        <end position="613"/>
    </location>
</feature>
<feature type="region of interest" description="Disordered" evidence="1">
    <location>
        <begin position="1"/>
        <end position="310"/>
    </location>
</feature>
<gene>
    <name evidence="4" type="ORF">EV385_3707</name>
</gene>
<feature type="region of interest" description="Disordered" evidence="1">
    <location>
        <begin position="519"/>
        <end position="584"/>
    </location>
</feature>
<name>A0A4Q7ZML3_9ACTN</name>
<dbReference type="SUPFAM" id="SSF55486">
    <property type="entry name" value="Metalloproteases ('zincins'), catalytic domain"/>
    <property type="match status" value="1"/>
</dbReference>
<feature type="compositionally biased region" description="Low complexity" evidence="1">
    <location>
        <begin position="555"/>
        <end position="584"/>
    </location>
</feature>
<keyword evidence="2" id="KW-1133">Transmembrane helix</keyword>
<protein>
    <submittedName>
        <fullName evidence="4">Uncharacterized protein DUF3152</fullName>
    </submittedName>
</protein>
<feature type="region of interest" description="Disordered" evidence="1">
    <location>
        <begin position="452"/>
        <end position="483"/>
    </location>
</feature>
<reference evidence="4 5" key="1">
    <citation type="submission" date="2019-02" db="EMBL/GenBank/DDBJ databases">
        <title>Sequencing the genomes of 1000 actinobacteria strains.</title>
        <authorList>
            <person name="Klenk H.-P."/>
        </authorList>
    </citation>
    <scope>NUCLEOTIDE SEQUENCE [LARGE SCALE GENOMIC DNA]</scope>
    <source>
        <strain evidence="4 5">DSM 45162</strain>
    </source>
</reference>
<feature type="compositionally biased region" description="Gly residues" evidence="1">
    <location>
        <begin position="218"/>
        <end position="232"/>
    </location>
</feature>
<feature type="region of interest" description="Disordered" evidence="1">
    <location>
        <begin position="600"/>
        <end position="713"/>
    </location>
</feature>
<feature type="compositionally biased region" description="Low complexity" evidence="1">
    <location>
        <begin position="625"/>
        <end position="647"/>
    </location>
</feature>
<feature type="compositionally biased region" description="Low complexity" evidence="1">
    <location>
        <begin position="768"/>
        <end position="820"/>
    </location>
</feature>
<feature type="compositionally biased region" description="Low complexity" evidence="1">
    <location>
        <begin position="287"/>
        <end position="299"/>
    </location>
</feature>
<dbReference type="AlphaFoldDB" id="A0A4Q7ZML3"/>
<evidence type="ECO:0000259" key="3">
    <source>
        <dbReference type="Pfam" id="PF11350"/>
    </source>
</evidence>
<comment type="caution">
    <text evidence="4">The sequence shown here is derived from an EMBL/GenBank/DDBJ whole genome shotgun (WGS) entry which is preliminary data.</text>
</comment>
<evidence type="ECO:0000313" key="4">
    <source>
        <dbReference type="EMBL" id="RZU51871.1"/>
    </source>
</evidence>
<evidence type="ECO:0000256" key="1">
    <source>
        <dbReference type="SAM" id="MobiDB-lite"/>
    </source>
</evidence>
<feature type="compositionally biased region" description="Low complexity" evidence="1">
    <location>
        <begin position="519"/>
        <end position="540"/>
    </location>
</feature>
<evidence type="ECO:0000313" key="5">
    <source>
        <dbReference type="Proteomes" id="UP000292564"/>
    </source>
</evidence>
<dbReference type="Pfam" id="PF11350">
    <property type="entry name" value="DUF3152"/>
    <property type="match status" value="1"/>
</dbReference>
<dbReference type="InterPro" id="IPR022603">
    <property type="entry name" value="DUF3152"/>
</dbReference>
<dbReference type="Proteomes" id="UP000292564">
    <property type="component" value="Unassembled WGS sequence"/>
</dbReference>
<accession>A0A4Q7ZML3</accession>
<feature type="transmembrane region" description="Helical" evidence="2">
    <location>
        <begin position="721"/>
        <end position="740"/>
    </location>
</feature>
<feature type="compositionally biased region" description="Low complexity" evidence="1">
    <location>
        <begin position="695"/>
        <end position="710"/>
    </location>
</feature>
<feature type="compositionally biased region" description="Basic and acidic residues" evidence="1">
    <location>
        <begin position="20"/>
        <end position="36"/>
    </location>
</feature>
<proteinExistence type="predicted"/>
<sequence>MAKATKGSVNPAADPPAALRADEDGAPERAVLEHSARAIAANRPSPRASVTAEVPDEAPERRPRRRRGAADAASADASAPHRRVENPIEDALAWVTEPRPRRRRLGEGESGRRRRSGTALPSGDDAPPTSGGPPGPSAASPYAQEAARPRRRRSGAGFPSDVAAAEQRRGATDPAESADGGWGATAPGRSGEPQEAESGEAGRPVSSRSRRRRMQTDEGGGAAWGGLSGEGPGEARKGRGRPRRGSAAGAPESTPAPTGARRRSTVDDLDAQRSAIAARAAARRRPTAAAAARATAPGAVSQRPGTGPLTPELAAVLHRTQEAVNRAAMTDRTTAHRPHPAEVHEVPPAPEVHDVREAQTAAENDVAAWVDMLIGTVNRTEESQPASLWPDGPEADDDTVRGDTVVGETGWDLPDIVGLADAREHFWPPIVVGPAPAEPMVAEPTAAETGARDVAEPPAAEAQARVVPGVTGATGADARDTDTAMRAEPLTPDADASIAAEPLTPDADASIAAEPLTPDAATAEAEAEAETGAAAEALTPDAETAEALTPDTATAEAEPLAAGTSAAAEARTPDAATAEAETLDTDASIAAESAVGAARADAAAAQEPAPADADTVEVTRSQREAATAGHVAAAGAAATAGTTTSPPDSEPLPPGPVEAVHPGDLSTAPGGRSAGAVGLATAPHAAPDEGPILLPGVAGAPPDEGAAPAEGPGGDRRRLRAALLALLTVAVLIAGIIWLVRRDPMAARRTVGHTPSAAPITPQEQPQGTGPTAGAAPAPVPTTAAPTTAAPTTAVPTTAAPTPTSGAGAAPPPDEAQQAPSGSGPAGTFKYATGYGPVLGTKGTMRTFHVAVEKYLGQGDGALVDTGPDASAFAADVDDILGDPRSWVAGGKVRFQRAPHGQPAEFTVYLASPDTSEEMCARGGLDTKGFSSCRLPGQVVINSERWRKAVPHYDAPLDVYRAYVINHEVGHQLGHGHEKCPGKGKPAPVMLRQTYSLDGCTAYGWPYRNGKRYAGPPAV</sequence>
<evidence type="ECO:0000256" key="2">
    <source>
        <dbReference type="SAM" id="Phobius"/>
    </source>
</evidence>
<organism evidence="4 5">
    <name type="scientific">Krasilnikovia cinnamomea</name>
    <dbReference type="NCBI Taxonomy" id="349313"/>
    <lineage>
        <taxon>Bacteria</taxon>
        <taxon>Bacillati</taxon>
        <taxon>Actinomycetota</taxon>
        <taxon>Actinomycetes</taxon>
        <taxon>Micromonosporales</taxon>
        <taxon>Micromonosporaceae</taxon>
        <taxon>Krasilnikovia</taxon>
    </lineage>
</organism>
<keyword evidence="2" id="KW-0812">Transmembrane</keyword>
<feature type="domain" description="DUF3152" evidence="3">
    <location>
        <begin position="826"/>
        <end position="999"/>
    </location>
</feature>
<dbReference type="EMBL" id="SHKY01000001">
    <property type="protein sequence ID" value="RZU51871.1"/>
    <property type="molecule type" value="Genomic_DNA"/>
</dbReference>
<keyword evidence="2" id="KW-0472">Membrane</keyword>